<evidence type="ECO:0000256" key="1">
    <source>
        <dbReference type="SAM" id="Phobius"/>
    </source>
</evidence>
<keyword evidence="1" id="KW-1133">Transmembrane helix</keyword>
<keyword evidence="4" id="KW-1185">Reference proteome</keyword>
<sequence>MWLLVLGSFLALVAGQDSHVSVLVDQLNYGVLKPSDLERLSPALAQAFAHALGITPEDIQDAAGHLSEVDLHPGTTRNQYMPDTWPLAQPGTGTVVSARARLPSTNLAFIAEDTLGGGLFESKLRKVVGDVLGHDSEAILGQLAVDAAVVHEDVAGRDDPAATQAQPRDKGAKLLWYVGMGVVALILVGMLLCCVRSCCARKNLSGESTGFLQVNTYEDDVPIYKDPMKLFSSGQGH</sequence>
<evidence type="ECO:0000313" key="4">
    <source>
        <dbReference type="Proteomes" id="UP001178507"/>
    </source>
</evidence>
<keyword evidence="1" id="KW-0812">Transmembrane</keyword>
<dbReference type="AlphaFoldDB" id="A0AA36IZQ4"/>
<dbReference type="Proteomes" id="UP001178507">
    <property type="component" value="Unassembled WGS sequence"/>
</dbReference>
<evidence type="ECO:0000256" key="2">
    <source>
        <dbReference type="SAM" id="SignalP"/>
    </source>
</evidence>
<feature type="transmembrane region" description="Helical" evidence="1">
    <location>
        <begin position="174"/>
        <end position="195"/>
    </location>
</feature>
<comment type="caution">
    <text evidence="3">The sequence shown here is derived from an EMBL/GenBank/DDBJ whole genome shotgun (WGS) entry which is preliminary data.</text>
</comment>
<accession>A0AA36IZQ4</accession>
<dbReference type="EMBL" id="CAUJNA010003249">
    <property type="protein sequence ID" value="CAJ1396963.1"/>
    <property type="molecule type" value="Genomic_DNA"/>
</dbReference>
<proteinExistence type="predicted"/>
<keyword evidence="1" id="KW-0472">Membrane</keyword>
<gene>
    <name evidence="3" type="ORF">EVOR1521_LOCUS21082</name>
</gene>
<name>A0AA36IZQ4_9DINO</name>
<evidence type="ECO:0000313" key="3">
    <source>
        <dbReference type="EMBL" id="CAJ1396963.1"/>
    </source>
</evidence>
<keyword evidence="2" id="KW-0732">Signal</keyword>
<feature type="chain" id="PRO_5041412012" evidence="2">
    <location>
        <begin position="16"/>
        <end position="237"/>
    </location>
</feature>
<reference evidence="3" key="1">
    <citation type="submission" date="2023-08" db="EMBL/GenBank/DDBJ databases">
        <authorList>
            <person name="Chen Y."/>
            <person name="Shah S."/>
            <person name="Dougan E. K."/>
            <person name="Thang M."/>
            <person name="Chan C."/>
        </authorList>
    </citation>
    <scope>NUCLEOTIDE SEQUENCE</scope>
</reference>
<organism evidence="3 4">
    <name type="scientific">Effrenium voratum</name>
    <dbReference type="NCBI Taxonomy" id="2562239"/>
    <lineage>
        <taxon>Eukaryota</taxon>
        <taxon>Sar</taxon>
        <taxon>Alveolata</taxon>
        <taxon>Dinophyceae</taxon>
        <taxon>Suessiales</taxon>
        <taxon>Symbiodiniaceae</taxon>
        <taxon>Effrenium</taxon>
    </lineage>
</organism>
<protein>
    <submittedName>
        <fullName evidence="3">Uncharacterized protein</fullName>
    </submittedName>
</protein>
<feature type="signal peptide" evidence="2">
    <location>
        <begin position="1"/>
        <end position="15"/>
    </location>
</feature>